<keyword evidence="4 6" id="KW-1133">Transmembrane helix</keyword>
<evidence type="ECO:0000313" key="9">
    <source>
        <dbReference type="EMBL" id="RYU95693.1"/>
    </source>
</evidence>
<dbReference type="GO" id="GO:0005886">
    <property type="term" value="C:plasma membrane"/>
    <property type="evidence" value="ECO:0007669"/>
    <property type="project" value="UniProtKB-SubCell"/>
</dbReference>
<evidence type="ECO:0000256" key="6">
    <source>
        <dbReference type="SAM" id="Phobius"/>
    </source>
</evidence>
<dbReference type="OrthoDB" id="5772680at2"/>
<protein>
    <submittedName>
        <fullName evidence="9">PspC domain-containing protein</fullName>
    </submittedName>
</protein>
<keyword evidence="3 6" id="KW-0812">Transmembrane</keyword>
<accession>A0A4Q5M1F4</accession>
<comment type="subcellular location">
    <subcellularLocation>
        <location evidence="1">Cell membrane</location>
        <topology evidence="1">Single-pass membrane protein</topology>
    </subcellularLocation>
</comment>
<evidence type="ECO:0000256" key="5">
    <source>
        <dbReference type="ARBA" id="ARBA00023136"/>
    </source>
</evidence>
<feature type="transmembrane region" description="Helical" evidence="6">
    <location>
        <begin position="93"/>
        <end position="112"/>
    </location>
</feature>
<evidence type="ECO:0000259" key="8">
    <source>
        <dbReference type="Pfam" id="PF22570"/>
    </source>
</evidence>
<evidence type="ECO:0000256" key="2">
    <source>
        <dbReference type="ARBA" id="ARBA00022475"/>
    </source>
</evidence>
<dbReference type="Proteomes" id="UP000293162">
    <property type="component" value="Unassembled WGS sequence"/>
</dbReference>
<dbReference type="Pfam" id="PF22570">
    <property type="entry name" value="LiaF-TM"/>
    <property type="match status" value="1"/>
</dbReference>
<sequence length="157" mass="18169">MEKRLYRIRQNQTLGGVSQGLAEYFNIDVTLIRVIFVLLFFTPFPSILTYVILWIVLPVKETYGYADVPINETINSETSNFTTMSSRNQNNNLVGGAVLIILGIIFSFKTFFHINLWRYIGQMWPLVLVGLGVWLIVRDRKDDNFPDYPKNDIDTNL</sequence>
<gene>
    <name evidence="9" type="ORF">EWM59_10030</name>
</gene>
<dbReference type="InterPro" id="IPR052027">
    <property type="entry name" value="PspC"/>
</dbReference>
<proteinExistence type="predicted"/>
<dbReference type="RefSeq" id="WP_130020832.1">
    <property type="nucleotide sequence ID" value="NZ_SEWF01000012.1"/>
</dbReference>
<keyword evidence="5 6" id="KW-0472">Membrane</keyword>
<keyword evidence="2" id="KW-1003">Cell membrane</keyword>
<dbReference type="AlphaFoldDB" id="A0A4Q5M1F4"/>
<dbReference type="PANTHER" id="PTHR33885">
    <property type="entry name" value="PHAGE SHOCK PROTEIN C"/>
    <property type="match status" value="1"/>
</dbReference>
<feature type="transmembrane region" description="Helical" evidence="6">
    <location>
        <begin position="34"/>
        <end position="57"/>
    </location>
</feature>
<reference evidence="9 10" key="1">
    <citation type="submission" date="2019-02" db="EMBL/GenBank/DDBJ databases">
        <title>Bacterial novel species Emticicia sp. 17J42-9 isolated from soil.</title>
        <authorList>
            <person name="Jung H.-Y."/>
        </authorList>
    </citation>
    <scope>NUCLEOTIDE SEQUENCE [LARGE SCALE GENOMIC DNA]</scope>
    <source>
        <strain evidence="9 10">17J42-9</strain>
    </source>
</reference>
<evidence type="ECO:0000256" key="3">
    <source>
        <dbReference type="ARBA" id="ARBA00022692"/>
    </source>
</evidence>
<dbReference type="PANTHER" id="PTHR33885:SF3">
    <property type="entry name" value="PHAGE SHOCK PROTEIN C"/>
    <property type="match status" value="1"/>
</dbReference>
<name>A0A4Q5M1F4_9BACT</name>
<feature type="domain" description="Phage shock protein PspC N-terminal" evidence="7">
    <location>
        <begin position="3"/>
        <end position="59"/>
    </location>
</feature>
<keyword evidence="10" id="KW-1185">Reference proteome</keyword>
<feature type="transmembrane region" description="Helical" evidence="6">
    <location>
        <begin position="119"/>
        <end position="137"/>
    </location>
</feature>
<evidence type="ECO:0000256" key="4">
    <source>
        <dbReference type="ARBA" id="ARBA00022989"/>
    </source>
</evidence>
<evidence type="ECO:0000259" key="7">
    <source>
        <dbReference type="Pfam" id="PF04024"/>
    </source>
</evidence>
<dbReference type="EMBL" id="SEWF01000012">
    <property type="protein sequence ID" value="RYU95693.1"/>
    <property type="molecule type" value="Genomic_DNA"/>
</dbReference>
<comment type="caution">
    <text evidence="9">The sequence shown here is derived from an EMBL/GenBank/DDBJ whole genome shotgun (WGS) entry which is preliminary data.</text>
</comment>
<dbReference type="InterPro" id="IPR007168">
    <property type="entry name" value="Phageshock_PspC_N"/>
</dbReference>
<feature type="domain" description="LiaF transmembrane" evidence="8">
    <location>
        <begin position="94"/>
        <end position="141"/>
    </location>
</feature>
<evidence type="ECO:0000313" key="10">
    <source>
        <dbReference type="Proteomes" id="UP000293162"/>
    </source>
</evidence>
<evidence type="ECO:0000256" key="1">
    <source>
        <dbReference type="ARBA" id="ARBA00004162"/>
    </source>
</evidence>
<dbReference type="Pfam" id="PF04024">
    <property type="entry name" value="PspC"/>
    <property type="match status" value="1"/>
</dbReference>
<organism evidence="9 10">
    <name type="scientific">Emticicia agri</name>
    <dbReference type="NCBI Taxonomy" id="2492393"/>
    <lineage>
        <taxon>Bacteria</taxon>
        <taxon>Pseudomonadati</taxon>
        <taxon>Bacteroidota</taxon>
        <taxon>Cytophagia</taxon>
        <taxon>Cytophagales</taxon>
        <taxon>Leadbetterellaceae</taxon>
        <taxon>Emticicia</taxon>
    </lineage>
</organism>
<dbReference type="InterPro" id="IPR054331">
    <property type="entry name" value="LiaF_TM"/>
</dbReference>